<proteinExistence type="predicted"/>
<keyword evidence="3" id="KW-1185">Reference proteome</keyword>
<gene>
    <name evidence="2" type="ORF">AVEN_37018_1</name>
</gene>
<feature type="non-terminal residue" evidence="2">
    <location>
        <position position="1"/>
    </location>
</feature>
<sequence length="240" mass="27321">GFSSLKRKISTNICSIPYPNMAKRVLKKGGKMFPSKLPLLLLGFLVAGTALTSIRAMPIDEYDYPINGIENEIFEEEISADKNGIVDDEEVEEGEAEERNVLNELDAEIEEEAAKDEEEEAAKKGEEEGELDNDVEEDEPKDEEEIADEKKDEADEEEFEEEIADAEEGSEEVDKENEDEEEADEEEEKAIADEEEVAEEEEKIADEEEEGAEEEEEEGGKKRFPYSWYDKVKKFFKGQK</sequence>
<evidence type="ECO:0000313" key="2">
    <source>
        <dbReference type="EMBL" id="GBO39877.1"/>
    </source>
</evidence>
<comment type="caution">
    <text evidence="2">The sequence shown here is derived from an EMBL/GenBank/DDBJ whole genome shotgun (WGS) entry which is preliminary data.</text>
</comment>
<feature type="compositionally biased region" description="Acidic residues" evidence="1">
    <location>
        <begin position="127"/>
        <end position="147"/>
    </location>
</feature>
<evidence type="ECO:0000256" key="1">
    <source>
        <dbReference type="SAM" id="MobiDB-lite"/>
    </source>
</evidence>
<reference evidence="2 3" key="1">
    <citation type="journal article" date="2019" name="Sci. Rep.">
        <title>Orb-weaving spider Araneus ventricosus genome elucidates the spidroin gene catalogue.</title>
        <authorList>
            <person name="Kono N."/>
            <person name="Nakamura H."/>
            <person name="Ohtoshi R."/>
            <person name="Moran D.A.P."/>
            <person name="Shinohara A."/>
            <person name="Yoshida Y."/>
            <person name="Fujiwara M."/>
            <person name="Mori M."/>
            <person name="Tomita M."/>
            <person name="Arakawa K."/>
        </authorList>
    </citation>
    <scope>NUCLEOTIDE SEQUENCE [LARGE SCALE GENOMIC DNA]</scope>
</reference>
<accession>A0A4Y2WVG7</accession>
<evidence type="ECO:0000313" key="3">
    <source>
        <dbReference type="Proteomes" id="UP000499080"/>
    </source>
</evidence>
<protein>
    <submittedName>
        <fullName evidence="2">Uncharacterized protein</fullName>
    </submittedName>
</protein>
<dbReference type="Proteomes" id="UP000499080">
    <property type="component" value="Unassembled WGS sequence"/>
</dbReference>
<feature type="compositionally biased region" description="Acidic residues" evidence="1">
    <location>
        <begin position="111"/>
        <end position="120"/>
    </location>
</feature>
<name>A0A4Y2WVG7_ARAVE</name>
<feature type="compositionally biased region" description="Acidic residues" evidence="1">
    <location>
        <begin position="154"/>
        <end position="218"/>
    </location>
</feature>
<feature type="region of interest" description="Disordered" evidence="1">
    <location>
        <begin position="111"/>
        <end position="224"/>
    </location>
</feature>
<dbReference type="EMBL" id="BGPR01064996">
    <property type="protein sequence ID" value="GBO39877.1"/>
    <property type="molecule type" value="Genomic_DNA"/>
</dbReference>
<dbReference type="AlphaFoldDB" id="A0A4Y2WVG7"/>
<organism evidence="2 3">
    <name type="scientific">Araneus ventricosus</name>
    <name type="common">Orbweaver spider</name>
    <name type="synonym">Epeira ventricosa</name>
    <dbReference type="NCBI Taxonomy" id="182803"/>
    <lineage>
        <taxon>Eukaryota</taxon>
        <taxon>Metazoa</taxon>
        <taxon>Ecdysozoa</taxon>
        <taxon>Arthropoda</taxon>
        <taxon>Chelicerata</taxon>
        <taxon>Arachnida</taxon>
        <taxon>Araneae</taxon>
        <taxon>Araneomorphae</taxon>
        <taxon>Entelegynae</taxon>
        <taxon>Araneoidea</taxon>
        <taxon>Araneidae</taxon>
        <taxon>Araneus</taxon>
    </lineage>
</organism>